<reference evidence="1 2" key="1">
    <citation type="journal article" date="2015" name="Genome Biol. Evol.">
        <title>Comparative Genomics of a Bacterivorous Green Alga Reveals Evolutionary Causalities and Consequences of Phago-Mixotrophic Mode of Nutrition.</title>
        <authorList>
            <person name="Burns J.A."/>
            <person name="Paasch A."/>
            <person name="Narechania A."/>
            <person name="Kim E."/>
        </authorList>
    </citation>
    <scope>NUCLEOTIDE SEQUENCE [LARGE SCALE GENOMIC DNA]</scope>
    <source>
        <strain evidence="1 2">PLY_AMNH</strain>
    </source>
</reference>
<dbReference type="AlphaFoldDB" id="A0AAE0F7V2"/>
<dbReference type="EMBL" id="LGRX02023566">
    <property type="protein sequence ID" value="KAK3254455.1"/>
    <property type="molecule type" value="Genomic_DNA"/>
</dbReference>
<dbReference type="InterPro" id="IPR015943">
    <property type="entry name" value="WD40/YVTN_repeat-like_dom_sf"/>
</dbReference>
<name>A0AAE0F7V2_9CHLO</name>
<organism evidence="1 2">
    <name type="scientific">Cymbomonas tetramitiformis</name>
    <dbReference type="NCBI Taxonomy" id="36881"/>
    <lineage>
        <taxon>Eukaryota</taxon>
        <taxon>Viridiplantae</taxon>
        <taxon>Chlorophyta</taxon>
        <taxon>Pyramimonadophyceae</taxon>
        <taxon>Pyramimonadales</taxon>
        <taxon>Pyramimonadaceae</taxon>
        <taxon>Cymbomonas</taxon>
    </lineage>
</organism>
<dbReference type="Gene3D" id="2.130.10.10">
    <property type="entry name" value="YVTN repeat-like/Quinoprotein amine dehydrogenase"/>
    <property type="match status" value="1"/>
</dbReference>
<dbReference type="InterPro" id="IPR036322">
    <property type="entry name" value="WD40_repeat_dom_sf"/>
</dbReference>
<dbReference type="InterPro" id="IPR051150">
    <property type="entry name" value="SWT21/TCAB1_mRNA_Telomere"/>
</dbReference>
<gene>
    <name evidence="1" type="ORF">CYMTET_36330</name>
</gene>
<protein>
    <submittedName>
        <fullName evidence="1">Uncharacterized protein</fullName>
    </submittedName>
</protein>
<evidence type="ECO:0000313" key="2">
    <source>
        <dbReference type="Proteomes" id="UP001190700"/>
    </source>
</evidence>
<keyword evidence="2" id="KW-1185">Reference proteome</keyword>
<accession>A0AAE0F7V2</accession>
<sequence length="146" mass="16050">MSEQELENPQRSWIQYDFSKAPSALYTSLSDYRCGWGPGPLRPTTTQACDDGHPTGSAITTQTIEADVPNNFLKGVRWSPDGACILTSCEDNVLRVYDLPTDCLESEEQPLDTYTAALCVREGEAVSVLLTEKEAPTRRSAPSYAL</sequence>
<dbReference type="PANTHER" id="PTHR13211">
    <property type="entry name" value="TELOMERASE CAJAL BODY PROTEIN 1"/>
    <property type="match status" value="1"/>
</dbReference>
<dbReference type="PANTHER" id="PTHR13211:SF0">
    <property type="entry name" value="TELOMERASE CAJAL BODY PROTEIN 1"/>
    <property type="match status" value="1"/>
</dbReference>
<dbReference type="Proteomes" id="UP001190700">
    <property type="component" value="Unassembled WGS sequence"/>
</dbReference>
<evidence type="ECO:0000313" key="1">
    <source>
        <dbReference type="EMBL" id="KAK3254455.1"/>
    </source>
</evidence>
<comment type="caution">
    <text evidence="1">The sequence shown here is derived from an EMBL/GenBank/DDBJ whole genome shotgun (WGS) entry which is preliminary data.</text>
</comment>
<dbReference type="SUPFAM" id="SSF50978">
    <property type="entry name" value="WD40 repeat-like"/>
    <property type="match status" value="1"/>
</dbReference>
<proteinExistence type="predicted"/>